<dbReference type="PANTHER" id="PTHR43884">
    <property type="entry name" value="ACYL-COA DEHYDROGENASE"/>
    <property type="match status" value="1"/>
</dbReference>
<comment type="similarity">
    <text evidence="2 6">Belongs to the acyl-CoA dehydrogenase family.</text>
</comment>
<evidence type="ECO:0000313" key="11">
    <source>
        <dbReference type="Proteomes" id="UP000007842"/>
    </source>
</evidence>
<dbReference type="SUPFAM" id="SSF47203">
    <property type="entry name" value="Acyl-CoA dehydrogenase C-terminal domain-like"/>
    <property type="match status" value="1"/>
</dbReference>
<feature type="domain" description="Acyl-CoA dehydrogenase/oxidase N-terminal" evidence="9">
    <location>
        <begin position="7"/>
        <end position="119"/>
    </location>
</feature>
<dbReference type="Gene3D" id="2.40.110.10">
    <property type="entry name" value="Butyryl-CoA Dehydrogenase, subunit A, domain 2"/>
    <property type="match status" value="1"/>
</dbReference>
<accession>F8K1H4</accession>
<dbReference type="Gene3D" id="1.20.140.10">
    <property type="entry name" value="Butyryl-CoA Dehydrogenase, subunit A, domain 3"/>
    <property type="match status" value="1"/>
</dbReference>
<dbReference type="InterPro" id="IPR009100">
    <property type="entry name" value="AcylCoA_DH/oxidase_NM_dom_sf"/>
</dbReference>
<dbReference type="FunFam" id="2.40.110.10:FF:000002">
    <property type="entry name" value="Acyl-CoA dehydrogenase fadE12"/>
    <property type="match status" value="1"/>
</dbReference>
<proteinExistence type="inferred from homology"/>
<dbReference type="SUPFAM" id="SSF56645">
    <property type="entry name" value="Acyl-CoA dehydrogenase NM domain-like"/>
    <property type="match status" value="1"/>
</dbReference>
<dbReference type="InterPro" id="IPR036250">
    <property type="entry name" value="AcylCo_DH-like_C"/>
</dbReference>
<dbReference type="PROSITE" id="PS00073">
    <property type="entry name" value="ACYL_COA_DH_2"/>
    <property type="match status" value="1"/>
</dbReference>
<dbReference type="RefSeq" id="WP_014145804.1">
    <property type="nucleotide sequence ID" value="NC_016111.1"/>
</dbReference>
<dbReference type="OrthoDB" id="8876745at2"/>
<dbReference type="PATRIC" id="fig|1003195.11.peg.6524"/>
<dbReference type="Pfam" id="PF02771">
    <property type="entry name" value="Acyl-CoA_dh_N"/>
    <property type="match status" value="1"/>
</dbReference>
<keyword evidence="5 6" id="KW-0560">Oxidoreductase</keyword>
<dbReference type="HOGENOM" id="CLU_018204_0_2_11"/>
<dbReference type="PROSITE" id="PS00072">
    <property type="entry name" value="ACYL_COA_DH_1"/>
    <property type="match status" value="1"/>
</dbReference>
<organism evidence="10 11">
    <name type="scientific">Streptantibioticus cattleyicolor (strain ATCC 35852 / DSM 46488 / JCM 4925 / NBRC 14057 / NRRL 8057)</name>
    <name type="common">Streptomyces cattleya</name>
    <dbReference type="NCBI Taxonomy" id="1003195"/>
    <lineage>
        <taxon>Bacteria</taxon>
        <taxon>Bacillati</taxon>
        <taxon>Actinomycetota</taxon>
        <taxon>Actinomycetes</taxon>
        <taxon>Kitasatosporales</taxon>
        <taxon>Streptomycetaceae</taxon>
        <taxon>Streptantibioticus</taxon>
    </lineage>
</organism>
<name>F8K1H4_STREN</name>
<gene>
    <name evidence="10" type="ordered locus">SCATT_50970</name>
</gene>
<sequence>MQRELFTAEHEAFRETVRTFLAKEVTPHHARWETEGIVDRAAWRAAGRQGLLGIAVPEEYGGGGTPDFRYAAVLAEEFVKAGASGLAVGLHNDIVGPYLTSLGTEEQKRRWLPGFCSGETITAIAMTEPGAGSDLQAIRTTAIDAGDHWLLGGAKTFISNGILADLVVVVARTTEEGGAKGLSLLVVERGMAGFERGRNLDKIGQKAQDTAELFFQDVRVPKENLLGEENGAFVHLMTNLAQERLAIAVAAIAAAEHLLAVTTEYVKEREAFGRPLARLQHVRFEIAEMATECAVTRTFVDRCVTEHNKAALDPVHASMAKWWATELQKRVADRCLQLHGGYGYMTEFPVAKAFTDGRIQTIYGGTTEIMKEIIGRALLS</sequence>
<dbReference type="GO" id="GO:0050660">
    <property type="term" value="F:flavin adenine dinucleotide binding"/>
    <property type="evidence" value="ECO:0007669"/>
    <property type="project" value="InterPro"/>
</dbReference>
<evidence type="ECO:0000256" key="5">
    <source>
        <dbReference type="ARBA" id="ARBA00023002"/>
    </source>
</evidence>
<dbReference type="Pfam" id="PF00441">
    <property type="entry name" value="Acyl-CoA_dh_1"/>
    <property type="match status" value="1"/>
</dbReference>
<accession>G8WVE4</accession>
<feature type="domain" description="Acyl-CoA oxidase/dehydrogenase middle" evidence="8">
    <location>
        <begin position="123"/>
        <end position="218"/>
    </location>
</feature>
<dbReference type="KEGG" id="scy:SCATT_50970"/>
<comment type="cofactor">
    <cofactor evidence="1 6">
        <name>FAD</name>
        <dbReference type="ChEBI" id="CHEBI:57692"/>
    </cofactor>
</comment>
<dbReference type="FunFam" id="1.20.140.10:FF:000001">
    <property type="entry name" value="Acyl-CoA dehydrogenase"/>
    <property type="match status" value="1"/>
</dbReference>
<dbReference type="InterPro" id="IPR013786">
    <property type="entry name" value="AcylCoA_DH/ox_N"/>
</dbReference>
<dbReference type="InterPro" id="IPR046373">
    <property type="entry name" value="Acyl-CoA_Oxase/DH_mid-dom_sf"/>
</dbReference>
<dbReference type="InterPro" id="IPR009075">
    <property type="entry name" value="AcylCo_DH/oxidase_C"/>
</dbReference>
<dbReference type="STRING" id="1003195.SCATT_50970"/>
<dbReference type="InterPro" id="IPR006089">
    <property type="entry name" value="Acyl-CoA_DH_CS"/>
</dbReference>
<evidence type="ECO:0000256" key="4">
    <source>
        <dbReference type="ARBA" id="ARBA00022827"/>
    </source>
</evidence>
<dbReference type="FunFam" id="1.10.540.10:FF:000009">
    <property type="entry name" value="Probable acyl-CoA dehydrogenase"/>
    <property type="match status" value="1"/>
</dbReference>
<dbReference type="InterPro" id="IPR037069">
    <property type="entry name" value="AcylCoA_DH/ox_N_sf"/>
</dbReference>
<reference evidence="11" key="1">
    <citation type="submission" date="2011-12" db="EMBL/GenBank/DDBJ databases">
        <title>Complete genome sequence of Streptomyces cattleya strain DSM 46488.</title>
        <authorList>
            <person name="Ou H.-Y."/>
            <person name="Li P."/>
            <person name="Zhao C."/>
            <person name="O'Hagan D."/>
            <person name="Deng Z."/>
        </authorList>
    </citation>
    <scope>NUCLEOTIDE SEQUENCE [LARGE SCALE GENOMIC DNA]</scope>
    <source>
        <strain evidence="11">ATCC 35852 / DSM 46488 / JCM 4925 / NBRC 14057 / NRRL 8057</strain>
    </source>
</reference>
<keyword evidence="11" id="KW-1185">Reference proteome</keyword>
<dbReference type="KEGG" id="sct:SCAT_5101"/>
<evidence type="ECO:0000313" key="10">
    <source>
        <dbReference type="EMBL" id="AEW97468.1"/>
    </source>
</evidence>
<dbReference type="GO" id="GO:0003995">
    <property type="term" value="F:acyl-CoA dehydrogenase activity"/>
    <property type="evidence" value="ECO:0007669"/>
    <property type="project" value="InterPro"/>
</dbReference>
<evidence type="ECO:0000256" key="3">
    <source>
        <dbReference type="ARBA" id="ARBA00022630"/>
    </source>
</evidence>
<dbReference type="InterPro" id="IPR006091">
    <property type="entry name" value="Acyl-CoA_Oxase/DH_mid-dom"/>
</dbReference>
<evidence type="ECO:0000259" key="8">
    <source>
        <dbReference type="Pfam" id="PF02770"/>
    </source>
</evidence>
<dbReference type="eggNOG" id="COG1960">
    <property type="taxonomic scope" value="Bacteria"/>
</dbReference>
<protein>
    <submittedName>
        <fullName evidence="10">Putative acyl-CoA dehydrogenase</fullName>
    </submittedName>
</protein>
<evidence type="ECO:0000256" key="1">
    <source>
        <dbReference type="ARBA" id="ARBA00001974"/>
    </source>
</evidence>
<dbReference type="AlphaFoldDB" id="F8K1H4"/>
<dbReference type="Proteomes" id="UP000007842">
    <property type="component" value="Chromosome"/>
</dbReference>
<dbReference type="Gene3D" id="1.10.540.10">
    <property type="entry name" value="Acyl-CoA dehydrogenase/oxidase, N-terminal domain"/>
    <property type="match status" value="1"/>
</dbReference>
<keyword evidence="3 6" id="KW-0285">Flavoprotein</keyword>
<keyword evidence="4 6" id="KW-0274">FAD</keyword>
<evidence type="ECO:0000259" key="9">
    <source>
        <dbReference type="Pfam" id="PF02771"/>
    </source>
</evidence>
<dbReference type="EMBL" id="CP003219">
    <property type="protein sequence ID" value="AEW97468.1"/>
    <property type="molecule type" value="Genomic_DNA"/>
</dbReference>
<evidence type="ECO:0000256" key="6">
    <source>
        <dbReference type="RuleBase" id="RU362125"/>
    </source>
</evidence>
<evidence type="ECO:0000259" key="7">
    <source>
        <dbReference type="Pfam" id="PF00441"/>
    </source>
</evidence>
<feature type="domain" description="Acyl-CoA dehydrogenase/oxidase C-terminal" evidence="7">
    <location>
        <begin position="236"/>
        <end position="379"/>
    </location>
</feature>
<evidence type="ECO:0000256" key="2">
    <source>
        <dbReference type="ARBA" id="ARBA00009347"/>
    </source>
</evidence>
<dbReference type="Pfam" id="PF02770">
    <property type="entry name" value="Acyl-CoA_dh_M"/>
    <property type="match status" value="1"/>
</dbReference>
<dbReference type="PANTHER" id="PTHR43884:SF12">
    <property type="entry name" value="ISOVALERYL-COA DEHYDROGENASE, MITOCHONDRIAL-RELATED"/>
    <property type="match status" value="1"/>
</dbReference>